<organism evidence="2 3">
    <name type="scientific">Daphnia magna</name>
    <dbReference type="NCBI Taxonomy" id="35525"/>
    <lineage>
        <taxon>Eukaryota</taxon>
        <taxon>Metazoa</taxon>
        <taxon>Ecdysozoa</taxon>
        <taxon>Arthropoda</taxon>
        <taxon>Crustacea</taxon>
        <taxon>Branchiopoda</taxon>
        <taxon>Diplostraca</taxon>
        <taxon>Cladocera</taxon>
        <taxon>Anomopoda</taxon>
        <taxon>Daphniidae</taxon>
        <taxon>Daphnia</taxon>
    </lineage>
</organism>
<evidence type="ECO:0000256" key="1">
    <source>
        <dbReference type="SAM" id="MobiDB-lite"/>
    </source>
</evidence>
<feature type="compositionally biased region" description="Acidic residues" evidence="1">
    <location>
        <begin position="54"/>
        <end position="70"/>
    </location>
</feature>
<accession>A0A164GS72</accession>
<evidence type="ECO:0000313" key="3">
    <source>
        <dbReference type="Proteomes" id="UP000076858"/>
    </source>
</evidence>
<sequence length="175" mass="19956">TVTVKNFFLLQEGAVDRIEEAHQLRGAENNLNGHQMNNGADSSDVELQSTVDADDSDNISDQEAVNDSDSYDVPSASDEDASNFEGVHHQSDYDWLEEEVDNNEEKEKKELKRDLTKWVIECGISRTYIYKLLVILKTCNELAFLPNDYRALLRTVRNVTTKEVHPGSYFHFGLR</sequence>
<feature type="non-terminal residue" evidence="2">
    <location>
        <position position="1"/>
    </location>
</feature>
<evidence type="ECO:0000313" key="2">
    <source>
        <dbReference type="EMBL" id="KZR99291.1"/>
    </source>
</evidence>
<name>A0A164GS72_9CRUS</name>
<reference evidence="2 3" key="1">
    <citation type="submission" date="2016-03" db="EMBL/GenBank/DDBJ databases">
        <title>EvidentialGene: Evidence-directed Construction of Genes on Genomes.</title>
        <authorList>
            <person name="Gilbert D.G."/>
            <person name="Choi J.-H."/>
            <person name="Mockaitis K."/>
            <person name="Colbourne J."/>
            <person name="Pfrender M."/>
        </authorList>
    </citation>
    <scope>NUCLEOTIDE SEQUENCE [LARGE SCALE GENOMIC DNA]</scope>
    <source>
        <strain evidence="2 3">Xinb3</strain>
        <tissue evidence="2">Complete organism</tissue>
    </source>
</reference>
<comment type="caution">
    <text evidence="2">The sequence shown here is derived from an EMBL/GenBank/DDBJ whole genome shotgun (WGS) entry which is preliminary data.</text>
</comment>
<gene>
    <name evidence="2" type="ORF">APZ42_004898</name>
</gene>
<dbReference type="AlphaFoldDB" id="A0A164GS72"/>
<proteinExistence type="predicted"/>
<keyword evidence="3" id="KW-1185">Reference proteome</keyword>
<dbReference type="OrthoDB" id="7431418at2759"/>
<feature type="region of interest" description="Disordered" evidence="1">
    <location>
        <begin position="54"/>
        <end position="88"/>
    </location>
</feature>
<dbReference type="Proteomes" id="UP000076858">
    <property type="component" value="Unassembled WGS sequence"/>
</dbReference>
<protein>
    <submittedName>
        <fullName evidence="2">Uncharacterized protein</fullName>
    </submittedName>
</protein>
<feature type="non-terminal residue" evidence="2">
    <location>
        <position position="175"/>
    </location>
</feature>
<dbReference type="EMBL" id="LRGB01014091">
    <property type="protein sequence ID" value="KZR99291.1"/>
    <property type="molecule type" value="Genomic_DNA"/>
</dbReference>